<evidence type="ECO:0000313" key="7">
    <source>
        <dbReference type="Proteomes" id="UP000196074"/>
    </source>
</evidence>
<evidence type="ECO:0000313" key="8">
    <source>
        <dbReference type="Proteomes" id="UP000252800"/>
    </source>
</evidence>
<dbReference type="EMBL" id="JABAFV010000016">
    <property type="protein sequence ID" value="NME50377.1"/>
    <property type="molecule type" value="Genomic_DNA"/>
</dbReference>
<dbReference type="Proteomes" id="UP000196074">
    <property type="component" value="Unassembled WGS sequence"/>
</dbReference>
<evidence type="ECO:0000313" key="5">
    <source>
        <dbReference type="EMBL" id="OUQ10036.1"/>
    </source>
</evidence>
<dbReference type="GeneID" id="60871341"/>
<gene>
    <name evidence="5" type="ORF">B5E88_07510</name>
    <name evidence="6" type="ORF">EB18_00899</name>
    <name evidence="4" type="ORF">HF857_09150</name>
    <name evidence="2" type="ORF">P7H47_08245</name>
    <name evidence="3" type="ORF">U1294_08965</name>
</gene>
<dbReference type="PANTHER" id="PTHR37309">
    <property type="entry name" value="SLR0284 PROTEIN"/>
    <property type="match status" value="1"/>
</dbReference>
<comment type="caution">
    <text evidence="5">The sequence shown here is derived from an EMBL/GenBank/DDBJ whole genome shotgun (WGS) entry which is preliminary data.</text>
</comment>
<dbReference type="EMBL" id="NFLC01000013">
    <property type="protein sequence ID" value="OUQ10036.1"/>
    <property type="molecule type" value="Genomic_DNA"/>
</dbReference>
<dbReference type="InterPro" id="IPR007165">
    <property type="entry name" value="Phage_holin_4_2"/>
</dbReference>
<evidence type="ECO:0000313" key="6">
    <source>
        <dbReference type="EMBL" id="RBR30345.1"/>
    </source>
</evidence>
<proteinExistence type="predicted"/>
<evidence type="ECO:0000313" key="3">
    <source>
        <dbReference type="EMBL" id="MDZ5598346.1"/>
    </source>
</evidence>
<evidence type="ECO:0000313" key="4">
    <source>
        <dbReference type="EMBL" id="NME50377.1"/>
    </source>
</evidence>
<dbReference type="RefSeq" id="WP_016251849.1">
    <property type="nucleotide sequence ID" value="NZ_AP035890.1"/>
</dbReference>
<keyword evidence="1" id="KW-1133">Transmembrane helix</keyword>
<dbReference type="EMBL" id="JARQBI010000019">
    <property type="protein sequence ID" value="MDT2797227.1"/>
    <property type="molecule type" value="Genomic_DNA"/>
</dbReference>
<reference evidence="2" key="5">
    <citation type="submission" date="2023-03" db="EMBL/GenBank/DDBJ databases">
        <authorList>
            <person name="Shen W."/>
            <person name="Cai J."/>
        </authorList>
    </citation>
    <scope>NUCLEOTIDE SEQUENCE</scope>
    <source>
        <strain evidence="2">B245-2</strain>
    </source>
</reference>
<organism evidence="5 7">
    <name type="scientific">Enterococcus cecorum</name>
    <dbReference type="NCBI Taxonomy" id="44008"/>
    <lineage>
        <taxon>Bacteria</taxon>
        <taxon>Bacillati</taxon>
        <taxon>Bacillota</taxon>
        <taxon>Bacilli</taxon>
        <taxon>Lactobacillales</taxon>
        <taxon>Enterococcaceae</taxon>
        <taxon>Enterococcus</taxon>
    </lineage>
</organism>
<feature type="transmembrane region" description="Helical" evidence="1">
    <location>
        <begin position="33"/>
        <end position="54"/>
    </location>
</feature>
<reference evidence="6 8" key="1">
    <citation type="submission" date="2015-06" db="EMBL/GenBank/DDBJ databases">
        <title>The Genome Sequence of Enterococcus cecorum 170AEA1.</title>
        <authorList>
            <consortium name="The Broad Institute Genomics Platform"/>
            <consortium name="The Broad Institute Genome Sequencing Center for Infectious Disease"/>
            <person name="Earl A.M."/>
            <person name="Van Tyne D."/>
            <person name="Lebreton F."/>
            <person name="Saavedra J.T."/>
            <person name="Gilmore M.S."/>
            <person name="Manson McGuire A."/>
            <person name="Clock S."/>
            <person name="Crupain M."/>
            <person name="Rangan U."/>
            <person name="Young S."/>
            <person name="Abouelleil A."/>
            <person name="Cao P."/>
            <person name="Chapman S.B."/>
            <person name="Griggs A."/>
            <person name="Priest M."/>
            <person name="Shea T."/>
            <person name="Wortman J."/>
            <person name="Nusbaum C."/>
            <person name="Birren B."/>
        </authorList>
    </citation>
    <scope>NUCLEOTIDE SEQUENCE [LARGE SCALE GENOMIC DNA]</scope>
    <source>
        <strain evidence="6 8">170AEA1</strain>
    </source>
</reference>
<name>A0A1Y3UQI0_9ENTE</name>
<dbReference type="AlphaFoldDB" id="A0A1Y3UQI0"/>
<dbReference type="Proteomes" id="UP001290582">
    <property type="component" value="Unassembled WGS sequence"/>
</dbReference>
<evidence type="ECO:0000313" key="9">
    <source>
        <dbReference type="Proteomes" id="UP000588071"/>
    </source>
</evidence>
<reference evidence="4 9" key="4">
    <citation type="submission" date="2020-04" db="EMBL/GenBank/DDBJ databases">
        <authorList>
            <person name="Hitch T.C.A."/>
            <person name="Wylensek D."/>
            <person name="Clavel T."/>
        </authorList>
    </citation>
    <scope>NUCLEOTIDE SEQUENCE [LARGE SCALE GENOMIC DNA]</scope>
    <source>
        <strain evidence="4 9">WCA-380-WT-3C</strain>
    </source>
</reference>
<dbReference type="EMBL" id="LEOY01000005">
    <property type="protein sequence ID" value="RBR30345.1"/>
    <property type="molecule type" value="Genomic_DNA"/>
</dbReference>
<dbReference type="PANTHER" id="PTHR37309:SF1">
    <property type="entry name" value="SLR0284 PROTEIN"/>
    <property type="match status" value="1"/>
</dbReference>
<keyword evidence="1" id="KW-0472">Membrane</keyword>
<keyword evidence="1" id="KW-0812">Transmembrane</keyword>
<feature type="transmembrane region" description="Helical" evidence="1">
    <location>
        <begin position="89"/>
        <end position="109"/>
    </location>
</feature>
<reference evidence="5" key="3">
    <citation type="journal article" date="2018" name="BMC Genomics">
        <title>Whole genome sequencing and function prediction of 133 gut anaerobes isolated from chicken caecum in pure cultures.</title>
        <authorList>
            <person name="Medvecky M."/>
            <person name="Cejkova D."/>
            <person name="Polansky O."/>
            <person name="Karasova D."/>
            <person name="Kubasova T."/>
            <person name="Cizek A."/>
            <person name="Rychlik I."/>
        </authorList>
    </citation>
    <scope>NUCLEOTIDE SEQUENCE</scope>
    <source>
        <strain evidence="5">An144</strain>
    </source>
</reference>
<sequence length="115" mass="12721">MGYFARLVVTMLTFIGITVFLPQLLYVDTFQTALLASFVLSILNIIVRPILLLFTLPLNILTLGLFTFIVNSMMLVMTANILGENHFSFTSFSAAVIVAVIMSVVNTIINSYHAD</sequence>
<evidence type="ECO:0000313" key="2">
    <source>
        <dbReference type="EMBL" id="MDT2797227.1"/>
    </source>
</evidence>
<dbReference type="Proteomes" id="UP001255696">
    <property type="component" value="Unassembled WGS sequence"/>
</dbReference>
<reference evidence="3" key="6">
    <citation type="submission" date="2023-12" db="EMBL/GenBank/DDBJ databases">
        <title>Molecular genomic analyses of Enterococcus cecorum from sepsis oubreaks in broilers.</title>
        <authorList>
            <person name="Rhoads D."/>
            <person name="Alrubaye A."/>
        </authorList>
    </citation>
    <scope>NUCLEOTIDE SEQUENCE</scope>
    <source>
        <strain evidence="3">1755</strain>
    </source>
</reference>
<accession>A0A1Y3UQI0</accession>
<reference evidence="7" key="2">
    <citation type="submission" date="2017-04" db="EMBL/GenBank/DDBJ databases">
        <title>Function of individual gut microbiota members based on whole genome sequencing of pure cultures obtained from chicken caecum.</title>
        <authorList>
            <person name="Medvecky M."/>
            <person name="Cejkova D."/>
            <person name="Polansky O."/>
            <person name="Karasova D."/>
            <person name="Kubasova T."/>
            <person name="Cizek A."/>
            <person name="Rychlik I."/>
        </authorList>
    </citation>
    <scope>NUCLEOTIDE SEQUENCE [LARGE SCALE GENOMIC DNA]</scope>
    <source>
        <strain evidence="7">An144</strain>
    </source>
</reference>
<dbReference type="Pfam" id="PF04020">
    <property type="entry name" value="Phage_holin_4_2"/>
    <property type="match status" value="1"/>
</dbReference>
<evidence type="ECO:0000256" key="1">
    <source>
        <dbReference type="SAM" id="Phobius"/>
    </source>
</evidence>
<dbReference type="EMBL" id="JAXOGL010000015">
    <property type="protein sequence ID" value="MDZ5598346.1"/>
    <property type="molecule type" value="Genomic_DNA"/>
</dbReference>
<dbReference type="Proteomes" id="UP000588071">
    <property type="component" value="Unassembled WGS sequence"/>
</dbReference>
<dbReference type="Proteomes" id="UP000252800">
    <property type="component" value="Unassembled WGS sequence"/>
</dbReference>
<feature type="transmembrane region" description="Helical" evidence="1">
    <location>
        <begin position="61"/>
        <end position="83"/>
    </location>
</feature>
<feature type="transmembrane region" description="Helical" evidence="1">
    <location>
        <begin position="7"/>
        <end position="27"/>
    </location>
</feature>
<protein>
    <submittedName>
        <fullName evidence="2">Phage holin family protein</fullName>
    </submittedName>
</protein>